<keyword evidence="1" id="KW-0378">Hydrolase</keyword>
<evidence type="ECO:0000313" key="2">
    <source>
        <dbReference type="EMBL" id="GIQ84084.1"/>
    </source>
</evidence>
<dbReference type="OrthoDB" id="354304at2759"/>
<dbReference type="EMBL" id="BDIP01001300">
    <property type="protein sequence ID" value="GIQ84084.1"/>
    <property type="molecule type" value="Genomic_DNA"/>
</dbReference>
<dbReference type="GO" id="GO:0005829">
    <property type="term" value="C:cytosol"/>
    <property type="evidence" value="ECO:0007669"/>
    <property type="project" value="TreeGrafter"/>
</dbReference>
<dbReference type="InterPro" id="IPR051695">
    <property type="entry name" value="Phosphoglycerate_Mutase"/>
</dbReference>
<dbReference type="GO" id="GO:0045820">
    <property type="term" value="P:negative regulation of glycolytic process"/>
    <property type="evidence" value="ECO:0007669"/>
    <property type="project" value="TreeGrafter"/>
</dbReference>
<dbReference type="GO" id="GO:0004331">
    <property type="term" value="F:fructose-2,6-bisphosphate 2-phosphatase activity"/>
    <property type="evidence" value="ECO:0007669"/>
    <property type="project" value="TreeGrafter"/>
</dbReference>
<organism evidence="2 3">
    <name type="scientific">Kipferlia bialata</name>
    <dbReference type="NCBI Taxonomy" id="797122"/>
    <lineage>
        <taxon>Eukaryota</taxon>
        <taxon>Metamonada</taxon>
        <taxon>Carpediemonas-like organisms</taxon>
        <taxon>Kipferlia</taxon>
    </lineage>
</organism>
<comment type="caution">
    <text evidence="2">The sequence shown here is derived from an EMBL/GenBank/DDBJ whole genome shotgun (WGS) entry which is preliminary data.</text>
</comment>
<evidence type="ECO:0000256" key="1">
    <source>
        <dbReference type="ARBA" id="ARBA00022801"/>
    </source>
</evidence>
<accession>A0A9K3CVI4</accession>
<dbReference type="SMART" id="SM00855">
    <property type="entry name" value="PGAM"/>
    <property type="match status" value="1"/>
</dbReference>
<sequence>MTLAPPSCSGSCTEIWFVRHGETNSNAKQEVAGQSDANGLTKLGQLQAFETGRYLSRIPFDCAFSSDSVRTRQTTSLLLLGGVGVHPESVLLSALL</sequence>
<dbReference type="Gene3D" id="3.40.50.1240">
    <property type="entry name" value="Phosphoglycerate mutase-like"/>
    <property type="match status" value="1"/>
</dbReference>
<dbReference type="PANTHER" id="PTHR46517:SF1">
    <property type="entry name" value="FRUCTOSE-2,6-BISPHOSPHATASE TIGAR"/>
    <property type="match status" value="1"/>
</dbReference>
<gene>
    <name evidence="2" type="ORF">KIPB_005519</name>
</gene>
<dbReference type="Proteomes" id="UP000265618">
    <property type="component" value="Unassembled WGS sequence"/>
</dbReference>
<protein>
    <submittedName>
        <fullName evidence="2">Histidine phosphatase superfamily protein, clade-1</fullName>
    </submittedName>
</protein>
<evidence type="ECO:0000313" key="3">
    <source>
        <dbReference type="Proteomes" id="UP000265618"/>
    </source>
</evidence>
<dbReference type="CDD" id="cd07067">
    <property type="entry name" value="HP_PGM_like"/>
    <property type="match status" value="1"/>
</dbReference>
<reference evidence="2 3" key="1">
    <citation type="journal article" date="2018" name="PLoS ONE">
        <title>The draft genome of Kipferlia bialata reveals reductive genome evolution in fornicate parasites.</title>
        <authorList>
            <person name="Tanifuji G."/>
            <person name="Takabayashi S."/>
            <person name="Kume K."/>
            <person name="Takagi M."/>
            <person name="Nakayama T."/>
            <person name="Kamikawa R."/>
            <person name="Inagaki Y."/>
            <person name="Hashimoto T."/>
        </authorList>
    </citation>
    <scope>NUCLEOTIDE SEQUENCE [LARGE SCALE GENOMIC DNA]</scope>
    <source>
        <strain evidence="2">NY0173</strain>
    </source>
</reference>
<dbReference type="SUPFAM" id="SSF53254">
    <property type="entry name" value="Phosphoglycerate mutase-like"/>
    <property type="match status" value="1"/>
</dbReference>
<proteinExistence type="predicted"/>
<feature type="non-terminal residue" evidence="2">
    <location>
        <position position="1"/>
    </location>
</feature>
<dbReference type="AlphaFoldDB" id="A0A9K3CVI4"/>
<dbReference type="Pfam" id="PF00300">
    <property type="entry name" value="His_Phos_1"/>
    <property type="match status" value="1"/>
</dbReference>
<dbReference type="InterPro" id="IPR013078">
    <property type="entry name" value="His_Pase_superF_clade-1"/>
</dbReference>
<keyword evidence="3" id="KW-1185">Reference proteome</keyword>
<dbReference type="PANTHER" id="PTHR46517">
    <property type="entry name" value="FRUCTOSE-2,6-BISPHOSPHATASE TIGAR"/>
    <property type="match status" value="1"/>
</dbReference>
<dbReference type="InterPro" id="IPR029033">
    <property type="entry name" value="His_PPase_superfam"/>
</dbReference>
<name>A0A9K3CVI4_9EUKA</name>
<dbReference type="GO" id="GO:0043456">
    <property type="term" value="P:regulation of pentose-phosphate shunt"/>
    <property type="evidence" value="ECO:0007669"/>
    <property type="project" value="TreeGrafter"/>
</dbReference>